<organism evidence="2 3">
    <name type="scientific">Botryobasidium botryosum (strain FD-172 SS1)</name>
    <dbReference type="NCBI Taxonomy" id="930990"/>
    <lineage>
        <taxon>Eukaryota</taxon>
        <taxon>Fungi</taxon>
        <taxon>Dikarya</taxon>
        <taxon>Basidiomycota</taxon>
        <taxon>Agaricomycotina</taxon>
        <taxon>Agaricomycetes</taxon>
        <taxon>Cantharellales</taxon>
        <taxon>Botryobasidiaceae</taxon>
        <taxon>Botryobasidium</taxon>
    </lineage>
</organism>
<dbReference type="HOGENOM" id="CLU_059210_0_0_1"/>
<protein>
    <recommendedName>
        <fullName evidence="1">N-acetyltransferase domain-containing protein</fullName>
    </recommendedName>
</protein>
<evidence type="ECO:0000313" key="2">
    <source>
        <dbReference type="EMBL" id="KDQ18263.1"/>
    </source>
</evidence>
<dbReference type="EMBL" id="KL198022">
    <property type="protein sequence ID" value="KDQ18263.1"/>
    <property type="molecule type" value="Genomic_DNA"/>
</dbReference>
<evidence type="ECO:0000259" key="1">
    <source>
        <dbReference type="PROSITE" id="PS51186"/>
    </source>
</evidence>
<dbReference type="InParanoid" id="A0A067MRA6"/>
<evidence type="ECO:0000313" key="3">
    <source>
        <dbReference type="Proteomes" id="UP000027195"/>
    </source>
</evidence>
<dbReference type="OrthoDB" id="5372118at2759"/>
<keyword evidence="3" id="KW-1185">Reference proteome</keyword>
<dbReference type="InterPro" id="IPR000182">
    <property type="entry name" value="GNAT_dom"/>
</dbReference>
<name>A0A067MRA6_BOTB1</name>
<gene>
    <name evidence="2" type="ORF">BOTBODRAFT_104610</name>
</gene>
<reference evidence="3" key="1">
    <citation type="journal article" date="2014" name="Proc. Natl. Acad. Sci. U.S.A.">
        <title>Extensive sampling of basidiomycete genomes demonstrates inadequacy of the white-rot/brown-rot paradigm for wood decay fungi.</title>
        <authorList>
            <person name="Riley R."/>
            <person name="Salamov A.A."/>
            <person name="Brown D.W."/>
            <person name="Nagy L.G."/>
            <person name="Floudas D."/>
            <person name="Held B.W."/>
            <person name="Levasseur A."/>
            <person name="Lombard V."/>
            <person name="Morin E."/>
            <person name="Otillar R."/>
            <person name="Lindquist E.A."/>
            <person name="Sun H."/>
            <person name="LaButti K.M."/>
            <person name="Schmutz J."/>
            <person name="Jabbour D."/>
            <person name="Luo H."/>
            <person name="Baker S.E."/>
            <person name="Pisabarro A.G."/>
            <person name="Walton J.D."/>
            <person name="Blanchette R.A."/>
            <person name="Henrissat B."/>
            <person name="Martin F."/>
            <person name="Cullen D."/>
            <person name="Hibbett D.S."/>
            <person name="Grigoriev I.V."/>
        </authorList>
    </citation>
    <scope>NUCLEOTIDE SEQUENCE [LARGE SCALE GENOMIC DNA]</scope>
    <source>
        <strain evidence="3">FD-172 SS1</strain>
    </source>
</reference>
<dbReference type="GO" id="GO:0016747">
    <property type="term" value="F:acyltransferase activity, transferring groups other than amino-acyl groups"/>
    <property type="evidence" value="ECO:0007669"/>
    <property type="project" value="InterPro"/>
</dbReference>
<dbReference type="PROSITE" id="PS51186">
    <property type="entry name" value="GNAT"/>
    <property type="match status" value="1"/>
</dbReference>
<dbReference type="Pfam" id="PF00583">
    <property type="entry name" value="Acetyltransf_1"/>
    <property type="match status" value="1"/>
</dbReference>
<dbReference type="Proteomes" id="UP000027195">
    <property type="component" value="Unassembled WGS sequence"/>
</dbReference>
<dbReference type="Gene3D" id="3.40.630.30">
    <property type="match status" value="1"/>
</dbReference>
<feature type="domain" description="N-acetyltransferase" evidence="1">
    <location>
        <begin position="198"/>
        <end position="345"/>
    </location>
</feature>
<dbReference type="SUPFAM" id="SSF55729">
    <property type="entry name" value="Acyl-CoA N-acyltransferases (Nat)"/>
    <property type="match status" value="1"/>
</dbReference>
<dbReference type="AlphaFoldDB" id="A0A067MRA6"/>
<accession>A0A067MRA6</accession>
<dbReference type="STRING" id="930990.A0A067MRA6"/>
<dbReference type="InterPro" id="IPR016181">
    <property type="entry name" value="Acyl_CoA_acyltransferase"/>
</dbReference>
<proteinExistence type="predicted"/>
<sequence length="356" mass="39783">MSTHFTIVHRSATDFLDAAYPALHAREREANTILPYALKARSDEGNGARVVGDASVRAWWAKYSPSRSSVQTPPRFWITCWSKTSQGPVLDFALSCTEGPLGTYPLFFFSTRDDRDITTPYLSPRLSQLACQLKDCAPPQRAFSIFGPEQVIREFVAHWSALTGFIPMPNEYYAAHLSFCTRETLTPPAKPLPSGHIMRLAQDRDAQRAAILCGEFASDSPFPLDSIRSLAHARDMIRKQQLWVYECYVPTGEREIATIVAVTRNTEESATITKVYTSPSWRGNGCAERLVRHVTDHLLHMGGKTSVALYVAYPEENMAANVVYHRVGFVGLCGNSHPRVSRWLEVGFAGTDNGHW</sequence>